<gene>
    <name evidence="1" type="ORF">H9L22_11465</name>
</gene>
<name>A0A7H0H2Y8_9ACTN</name>
<sequence length="223" mass="24273">MSHTQPMPDDLLEGLTRQFLAMRQGGDEATVVDVSGQVQASVSLSGRLERVVVSPRWQDRVDDEDLAGIVLETISRAQFGAMELPDDEALAAVSDADVEAGVEEALARATEQLLRPRSEEERQARIDALPALFASMDADLARMDRALDRLEGSLDADAVEDIEPEGDEFRSENSMVTVIAKDGFVVDVAIHANWLRGKSGIAVTECLDQIIEQVNDQQPAGDE</sequence>
<dbReference type="EMBL" id="CP060789">
    <property type="protein sequence ID" value="QNP54904.1"/>
    <property type="molecule type" value="Genomic_DNA"/>
</dbReference>
<keyword evidence="2" id="KW-1185">Reference proteome</keyword>
<proteinExistence type="predicted"/>
<reference evidence="1 2" key="1">
    <citation type="submission" date="2020-08" db="EMBL/GenBank/DDBJ databases">
        <title>Genome sequence of Tessaracoccus defluvii JCM 17540T.</title>
        <authorList>
            <person name="Hyun D.-W."/>
            <person name="Bae J.-W."/>
        </authorList>
    </citation>
    <scope>NUCLEOTIDE SEQUENCE [LARGE SCALE GENOMIC DNA]</scope>
    <source>
        <strain evidence="1 2">JCM 17540</strain>
    </source>
</reference>
<dbReference type="AlphaFoldDB" id="A0A7H0H2Y8"/>
<protein>
    <submittedName>
        <fullName evidence="1">Uncharacterized protein</fullName>
    </submittedName>
</protein>
<organism evidence="1 2">
    <name type="scientific">Tessaracoccus defluvii</name>
    <dbReference type="NCBI Taxonomy" id="1285901"/>
    <lineage>
        <taxon>Bacteria</taxon>
        <taxon>Bacillati</taxon>
        <taxon>Actinomycetota</taxon>
        <taxon>Actinomycetes</taxon>
        <taxon>Propionibacteriales</taxon>
        <taxon>Propionibacteriaceae</taxon>
        <taxon>Tessaracoccus</taxon>
    </lineage>
</organism>
<evidence type="ECO:0000313" key="2">
    <source>
        <dbReference type="Proteomes" id="UP000516117"/>
    </source>
</evidence>
<dbReference type="RefSeq" id="WP_187720040.1">
    <property type="nucleotide sequence ID" value="NZ_BAABBL010000004.1"/>
</dbReference>
<dbReference type="Proteomes" id="UP000516117">
    <property type="component" value="Chromosome"/>
</dbReference>
<dbReference type="KEGG" id="tdf:H9L22_11465"/>
<evidence type="ECO:0000313" key="1">
    <source>
        <dbReference type="EMBL" id="QNP54904.1"/>
    </source>
</evidence>
<accession>A0A7H0H2Y8</accession>